<sequence length="85" mass="9497">MVQSVGLNDTTFRFRSNSTKKFLCATLPKTKKQLIGWGKRKAQNVFFDPNEGVKGLQLQIHTFEMKSNNGHANGAGSFGCVWNSF</sequence>
<accession>W9R531</accession>
<proteinExistence type="predicted"/>
<reference evidence="2" key="1">
    <citation type="submission" date="2013-01" db="EMBL/GenBank/DDBJ databases">
        <title>Draft Genome Sequence of a Mulberry Tree, Morus notabilis C.K. Schneid.</title>
        <authorList>
            <person name="He N."/>
            <person name="Zhao S."/>
        </authorList>
    </citation>
    <scope>NUCLEOTIDE SEQUENCE</scope>
</reference>
<dbReference type="EMBL" id="KE344611">
    <property type="protein sequence ID" value="EXB70642.1"/>
    <property type="molecule type" value="Genomic_DNA"/>
</dbReference>
<evidence type="ECO:0000313" key="2">
    <source>
        <dbReference type="Proteomes" id="UP000030645"/>
    </source>
</evidence>
<keyword evidence="2" id="KW-1185">Reference proteome</keyword>
<name>W9R531_9ROSA</name>
<protein>
    <submittedName>
        <fullName evidence="1">Uncharacterized protein</fullName>
    </submittedName>
</protein>
<dbReference type="Proteomes" id="UP000030645">
    <property type="component" value="Unassembled WGS sequence"/>
</dbReference>
<organism evidence="1 2">
    <name type="scientific">Morus notabilis</name>
    <dbReference type="NCBI Taxonomy" id="981085"/>
    <lineage>
        <taxon>Eukaryota</taxon>
        <taxon>Viridiplantae</taxon>
        <taxon>Streptophyta</taxon>
        <taxon>Embryophyta</taxon>
        <taxon>Tracheophyta</taxon>
        <taxon>Spermatophyta</taxon>
        <taxon>Magnoliopsida</taxon>
        <taxon>eudicotyledons</taxon>
        <taxon>Gunneridae</taxon>
        <taxon>Pentapetalae</taxon>
        <taxon>rosids</taxon>
        <taxon>fabids</taxon>
        <taxon>Rosales</taxon>
        <taxon>Moraceae</taxon>
        <taxon>Moreae</taxon>
        <taxon>Morus</taxon>
    </lineage>
</organism>
<gene>
    <name evidence="1" type="ORF">L484_023827</name>
</gene>
<evidence type="ECO:0000313" key="1">
    <source>
        <dbReference type="EMBL" id="EXB70642.1"/>
    </source>
</evidence>
<dbReference type="AlphaFoldDB" id="W9R531"/>